<evidence type="ECO:0000313" key="4">
    <source>
        <dbReference type="Proteomes" id="UP001597474"/>
    </source>
</evidence>
<keyword evidence="2" id="KW-0472">Membrane</keyword>
<feature type="transmembrane region" description="Helical" evidence="2">
    <location>
        <begin position="30"/>
        <end position="51"/>
    </location>
</feature>
<evidence type="ECO:0000256" key="2">
    <source>
        <dbReference type="SAM" id="Phobius"/>
    </source>
</evidence>
<feature type="compositionally biased region" description="Basic and acidic residues" evidence="1">
    <location>
        <begin position="9"/>
        <end position="26"/>
    </location>
</feature>
<accession>A0ABW5U3V6</accession>
<keyword evidence="4" id="KW-1185">Reference proteome</keyword>
<dbReference type="EMBL" id="JBHUMP010000007">
    <property type="protein sequence ID" value="MFD2739995.1"/>
    <property type="molecule type" value="Genomic_DNA"/>
</dbReference>
<comment type="caution">
    <text evidence="3">The sequence shown here is derived from an EMBL/GenBank/DDBJ whole genome shotgun (WGS) entry which is preliminary data.</text>
</comment>
<dbReference type="RefSeq" id="WP_386374129.1">
    <property type="nucleotide sequence ID" value="NZ_JBHUMP010000007.1"/>
</dbReference>
<proteinExistence type="predicted"/>
<sequence length="52" mass="6347">MAAHYLRCMRHDDDEEKKQKRSDEPKHERWSFVVAVFLLWLVALLFVIGYLR</sequence>
<gene>
    <name evidence="3" type="ORF">ACFSUD_10475</name>
</gene>
<keyword evidence="2" id="KW-1133">Transmembrane helix</keyword>
<keyword evidence="2" id="KW-0812">Transmembrane</keyword>
<evidence type="ECO:0000256" key="1">
    <source>
        <dbReference type="SAM" id="MobiDB-lite"/>
    </source>
</evidence>
<reference evidence="4" key="1">
    <citation type="journal article" date="2019" name="Int. J. Syst. Evol. Microbiol.">
        <title>The Global Catalogue of Microorganisms (GCM) 10K type strain sequencing project: providing services to taxonomists for standard genome sequencing and annotation.</title>
        <authorList>
            <consortium name="The Broad Institute Genomics Platform"/>
            <consortium name="The Broad Institute Genome Sequencing Center for Infectious Disease"/>
            <person name="Wu L."/>
            <person name="Ma J."/>
        </authorList>
    </citation>
    <scope>NUCLEOTIDE SEQUENCE [LARGE SCALE GENOMIC DNA]</scope>
    <source>
        <strain evidence="4">TISTR 2562</strain>
    </source>
</reference>
<organism evidence="3 4">
    <name type="scientific">Sulfitobacter aestuarii</name>
    <dbReference type="NCBI Taxonomy" id="2161676"/>
    <lineage>
        <taxon>Bacteria</taxon>
        <taxon>Pseudomonadati</taxon>
        <taxon>Pseudomonadota</taxon>
        <taxon>Alphaproteobacteria</taxon>
        <taxon>Rhodobacterales</taxon>
        <taxon>Roseobacteraceae</taxon>
        <taxon>Sulfitobacter</taxon>
    </lineage>
</organism>
<feature type="region of interest" description="Disordered" evidence="1">
    <location>
        <begin position="1"/>
        <end position="26"/>
    </location>
</feature>
<evidence type="ECO:0008006" key="5">
    <source>
        <dbReference type="Google" id="ProtNLM"/>
    </source>
</evidence>
<protein>
    <recommendedName>
        <fullName evidence="5">Transmembrane protein</fullName>
    </recommendedName>
</protein>
<dbReference type="Proteomes" id="UP001597474">
    <property type="component" value="Unassembled WGS sequence"/>
</dbReference>
<evidence type="ECO:0000313" key="3">
    <source>
        <dbReference type="EMBL" id="MFD2739995.1"/>
    </source>
</evidence>
<name>A0ABW5U3V6_9RHOB</name>